<sequence>MMKQGFYKLTGVVLRRRETSEGDIRLYILFRKHGPLWVIAPGAARGRRRFGGGTEPLIWGYFGCYQSPKQLYLREIEVKEDLWEIRKDPGKLERAMNWARLLVEHLLPGYPCDEVLSVFYDSLYLLDKGLDGSLLEWRFLYRWMKNWGVAPDIWHCSSCGEKLEEAYWQGDVLICKKCCLNGGKAIAQAELSELVCAAALSRKDLIKWAQNKSSKANYVDYNGKLKDILKRSFLN</sequence>
<protein>
    <recommendedName>
        <fullName evidence="2 7">DNA repair protein RecO</fullName>
    </recommendedName>
    <alternativeName>
        <fullName evidence="6 7">Recombination protein O</fullName>
    </alternativeName>
</protein>
<gene>
    <name evidence="7" type="primary">recO</name>
    <name evidence="9" type="ORF">SAMN05444368_0419</name>
</gene>
<evidence type="ECO:0000256" key="5">
    <source>
        <dbReference type="ARBA" id="ARBA00023204"/>
    </source>
</evidence>
<dbReference type="InterPro" id="IPR022572">
    <property type="entry name" value="DNA_rep/recomb_RecO_N"/>
</dbReference>
<dbReference type="EMBL" id="FSQZ01000001">
    <property type="protein sequence ID" value="SIN63541.1"/>
    <property type="molecule type" value="Genomic_DNA"/>
</dbReference>
<evidence type="ECO:0000313" key="10">
    <source>
        <dbReference type="Proteomes" id="UP000185093"/>
    </source>
</evidence>
<proteinExistence type="inferred from homology"/>
<evidence type="ECO:0000256" key="7">
    <source>
        <dbReference type="HAMAP-Rule" id="MF_00201"/>
    </source>
</evidence>
<evidence type="ECO:0000256" key="4">
    <source>
        <dbReference type="ARBA" id="ARBA00023172"/>
    </source>
</evidence>
<comment type="caution">
    <text evidence="9">The sequence shown here is derived from an EMBL/GenBank/DDBJ whole genome shotgun (WGS) entry which is preliminary data.</text>
</comment>
<dbReference type="InterPro" id="IPR042242">
    <property type="entry name" value="RecO_C"/>
</dbReference>
<dbReference type="HAMAP" id="MF_00201">
    <property type="entry name" value="RecO"/>
    <property type="match status" value="1"/>
</dbReference>
<accession>A0ABY1JBE9</accession>
<dbReference type="NCBIfam" id="TIGR00613">
    <property type="entry name" value="reco"/>
    <property type="match status" value="1"/>
</dbReference>
<evidence type="ECO:0000256" key="3">
    <source>
        <dbReference type="ARBA" id="ARBA00022763"/>
    </source>
</evidence>
<comment type="similarity">
    <text evidence="1 7">Belongs to the RecO family.</text>
</comment>
<dbReference type="RefSeq" id="WP_074199122.1">
    <property type="nucleotide sequence ID" value="NZ_FSQZ01000001.1"/>
</dbReference>
<dbReference type="PANTHER" id="PTHR33991">
    <property type="entry name" value="DNA REPAIR PROTEIN RECO"/>
    <property type="match status" value="1"/>
</dbReference>
<dbReference type="InterPro" id="IPR012340">
    <property type="entry name" value="NA-bd_OB-fold"/>
</dbReference>
<dbReference type="Gene3D" id="2.40.50.140">
    <property type="entry name" value="Nucleic acid-binding proteins"/>
    <property type="match status" value="1"/>
</dbReference>
<evidence type="ECO:0000256" key="2">
    <source>
        <dbReference type="ARBA" id="ARBA00021310"/>
    </source>
</evidence>
<dbReference type="InterPro" id="IPR037278">
    <property type="entry name" value="ARFGAP/RecO"/>
</dbReference>
<dbReference type="PANTHER" id="PTHR33991:SF1">
    <property type="entry name" value="DNA REPAIR PROTEIN RECO"/>
    <property type="match status" value="1"/>
</dbReference>
<evidence type="ECO:0000256" key="6">
    <source>
        <dbReference type="ARBA" id="ARBA00033409"/>
    </source>
</evidence>
<evidence type="ECO:0000313" key="9">
    <source>
        <dbReference type="EMBL" id="SIN63541.1"/>
    </source>
</evidence>
<keyword evidence="10" id="KW-1185">Reference proteome</keyword>
<dbReference type="Pfam" id="PF11967">
    <property type="entry name" value="RecO_N"/>
    <property type="match status" value="1"/>
</dbReference>
<reference evidence="9 10" key="1">
    <citation type="submission" date="2016-11" db="EMBL/GenBank/DDBJ databases">
        <authorList>
            <person name="Varghese N."/>
            <person name="Submissions S."/>
        </authorList>
    </citation>
    <scope>NUCLEOTIDE SEQUENCE [LARGE SCALE GENOMIC DNA]</scope>
    <source>
        <strain evidence="9 10">DSM 20664</strain>
    </source>
</reference>
<organism evidence="9 10">
    <name type="scientific">Acetomicrobium flavidum</name>
    <dbReference type="NCBI Taxonomy" id="49896"/>
    <lineage>
        <taxon>Bacteria</taxon>
        <taxon>Thermotogati</taxon>
        <taxon>Synergistota</taxon>
        <taxon>Synergistia</taxon>
        <taxon>Synergistales</taxon>
        <taxon>Acetomicrobiaceae</taxon>
        <taxon>Acetomicrobium</taxon>
    </lineage>
</organism>
<dbReference type="InterPro" id="IPR003717">
    <property type="entry name" value="RecO"/>
</dbReference>
<evidence type="ECO:0000256" key="1">
    <source>
        <dbReference type="ARBA" id="ARBA00007452"/>
    </source>
</evidence>
<dbReference type="Proteomes" id="UP000185093">
    <property type="component" value="Unassembled WGS sequence"/>
</dbReference>
<keyword evidence="4 7" id="KW-0233">DNA recombination</keyword>
<dbReference type="Pfam" id="PF02565">
    <property type="entry name" value="RecO_C"/>
    <property type="match status" value="1"/>
</dbReference>
<dbReference type="SUPFAM" id="SSF57863">
    <property type="entry name" value="ArfGap/RecO-like zinc finger"/>
    <property type="match status" value="1"/>
</dbReference>
<feature type="domain" description="DNA replication/recombination mediator RecO N-terminal" evidence="8">
    <location>
        <begin position="6"/>
        <end position="66"/>
    </location>
</feature>
<keyword evidence="3 7" id="KW-0227">DNA damage</keyword>
<comment type="function">
    <text evidence="7">Involved in DNA repair and RecF pathway recombination.</text>
</comment>
<name>A0ABY1JBE9_9BACT</name>
<dbReference type="Gene3D" id="1.20.1440.120">
    <property type="entry name" value="Recombination protein O, C-terminal domain"/>
    <property type="match status" value="1"/>
</dbReference>
<keyword evidence="5 7" id="KW-0234">DNA repair</keyword>
<dbReference type="SUPFAM" id="SSF50249">
    <property type="entry name" value="Nucleic acid-binding proteins"/>
    <property type="match status" value="1"/>
</dbReference>
<evidence type="ECO:0000259" key="8">
    <source>
        <dbReference type="Pfam" id="PF11967"/>
    </source>
</evidence>